<name>A0ABP9E0U7_9ACTN</name>
<proteinExistence type="predicted"/>
<dbReference type="EMBL" id="BAABIS010000001">
    <property type="protein sequence ID" value="GAA4866091.1"/>
    <property type="molecule type" value="Genomic_DNA"/>
</dbReference>
<protein>
    <submittedName>
        <fullName evidence="1">Uncharacterized protein</fullName>
    </submittedName>
</protein>
<accession>A0ABP9E0U7</accession>
<evidence type="ECO:0000313" key="2">
    <source>
        <dbReference type="Proteomes" id="UP001501752"/>
    </source>
</evidence>
<dbReference type="Proteomes" id="UP001501752">
    <property type="component" value="Unassembled WGS sequence"/>
</dbReference>
<reference evidence="2" key="1">
    <citation type="journal article" date="2019" name="Int. J. Syst. Evol. Microbiol.">
        <title>The Global Catalogue of Microorganisms (GCM) 10K type strain sequencing project: providing services to taxonomists for standard genome sequencing and annotation.</title>
        <authorList>
            <consortium name="The Broad Institute Genomics Platform"/>
            <consortium name="The Broad Institute Genome Sequencing Center for Infectious Disease"/>
            <person name="Wu L."/>
            <person name="Ma J."/>
        </authorList>
    </citation>
    <scope>NUCLEOTIDE SEQUENCE [LARGE SCALE GENOMIC DNA]</scope>
    <source>
        <strain evidence="2">JCM 13006</strain>
    </source>
</reference>
<gene>
    <name evidence="1" type="ORF">GCM10023235_50590</name>
</gene>
<evidence type="ECO:0000313" key="1">
    <source>
        <dbReference type="EMBL" id="GAA4866091.1"/>
    </source>
</evidence>
<organism evidence="1 2">
    <name type="scientific">Kitasatospora terrestris</name>
    <dbReference type="NCBI Taxonomy" id="258051"/>
    <lineage>
        <taxon>Bacteria</taxon>
        <taxon>Bacillati</taxon>
        <taxon>Actinomycetota</taxon>
        <taxon>Actinomycetes</taxon>
        <taxon>Kitasatosporales</taxon>
        <taxon>Streptomycetaceae</taxon>
        <taxon>Kitasatospora</taxon>
    </lineage>
</organism>
<comment type="caution">
    <text evidence="1">The sequence shown here is derived from an EMBL/GenBank/DDBJ whole genome shotgun (WGS) entry which is preliminary data.</text>
</comment>
<dbReference type="RefSeq" id="WP_345699162.1">
    <property type="nucleotide sequence ID" value="NZ_BAABIS010000001.1"/>
</dbReference>
<sequence length="135" mass="15448">MVDALTRWVDSLVAAKPRFNPGERALRGGHDEWLRTAELNRPYFGEDAEHMWIGPEWGPLDLYCSDRWVFTERDSHALYTAEGISSMRAWAAVGPRGLLTVEPKIPPKPTTRLQVTGDLRDGAHTERWRFSMVSR</sequence>
<keyword evidence="2" id="KW-1185">Reference proteome</keyword>